<evidence type="ECO:0000313" key="2">
    <source>
        <dbReference type="EMBL" id="KAH3787531.1"/>
    </source>
</evidence>
<sequence length="110" mass="12311">MSTRRVSEVSRVRVPDWLHYFHHPAIMAPNGGSWRGQFSIELSRGFVEISNSIFSVSNSRTDSNLAWENVRVPKVRLVQSEEHSPCKQCVPGSSPGLAAHFSPSGDNKKY</sequence>
<name>A0A9D4EX96_DREPO</name>
<reference evidence="2" key="1">
    <citation type="journal article" date="2019" name="bioRxiv">
        <title>The Genome of the Zebra Mussel, Dreissena polymorpha: A Resource for Invasive Species Research.</title>
        <authorList>
            <person name="McCartney M.A."/>
            <person name="Auch B."/>
            <person name="Kono T."/>
            <person name="Mallez S."/>
            <person name="Zhang Y."/>
            <person name="Obille A."/>
            <person name="Becker A."/>
            <person name="Abrahante J.E."/>
            <person name="Garbe J."/>
            <person name="Badalamenti J.P."/>
            <person name="Herman A."/>
            <person name="Mangelson H."/>
            <person name="Liachko I."/>
            <person name="Sullivan S."/>
            <person name="Sone E.D."/>
            <person name="Koren S."/>
            <person name="Silverstein K.A.T."/>
            <person name="Beckman K.B."/>
            <person name="Gohl D.M."/>
        </authorList>
    </citation>
    <scope>NUCLEOTIDE SEQUENCE</scope>
    <source>
        <strain evidence="2">Duluth1</strain>
        <tissue evidence="2">Whole animal</tissue>
    </source>
</reference>
<proteinExistence type="predicted"/>
<evidence type="ECO:0000313" key="3">
    <source>
        <dbReference type="Proteomes" id="UP000828390"/>
    </source>
</evidence>
<gene>
    <name evidence="2" type="ORF">DPMN_165655</name>
</gene>
<comment type="caution">
    <text evidence="2">The sequence shown here is derived from an EMBL/GenBank/DDBJ whole genome shotgun (WGS) entry which is preliminary data.</text>
</comment>
<dbReference type="EMBL" id="JAIWYP010000008">
    <property type="protein sequence ID" value="KAH3787531.1"/>
    <property type="molecule type" value="Genomic_DNA"/>
</dbReference>
<keyword evidence="3" id="KW-1185">Reference proteome</keyword>
<organism evidence="2 3">
    <name type="scientific">Dreissena polymorpha</name>
    <name type="common">Zebra mussel</name>
    <name type="synonym">Mytilus polymorpha</name>
    <dbReference type="NCBI Taxonomy" id="45954"/>
    <lineage>
        <taxon>Eukaryota</taxon>
        <taxon>Metazoa</taxon>
        <taxon>Spiralia</taxon>
        <taxon>Lophotrochozoa</taxon>
        <taxon>Mollusca</taxon>
        <taxon>Bivalvia</taxon>
        <taxon>Autobranchia</taxon>
        <taxon>Heteroconchia</taxon>
        <taxon>Euheterodonta</taxon>
        <taxon>Imparidentia</taxon>
        <taxon>Neoheterodontei</taxon>
        <taxon>Myida</taxon>
        <taxon>Dreissenoidea</taxon>
        <taxon>Dreissenidae</taxon>
        <taxon>Dreissena</taxon>
    </lineage>
</organism>
<accession>A0A9D4EX96</accession>
<dbReference type="AlphaFoldDB" id="A0A9D4EX96"/>
<reference evidence="2" key="2">
    <citation type="submission" date="2020-11" db="EMBL/GenBank/DDBJ databases">
        <authorList>
            <person name="McCartney M.A."/>
            <person name="Auch B."/>
            <person name="Kono T."/>
            <person name="Mallez S."/>
            <person name="Becker A."/>
            <person name="Gohl D.M."/>
            <person name="Silverstein K.A.T."/>
            <person name="Koren S."/>
            <person name="Bechman K.B."/>
            <person name="Herman A."/>
            <person name="Abrahante J.E."/>
            <person name="Garbe J."/>
        </authorList>
    </citation>
    <scope>NUCLEOTIDE SEQUENCE</scope>
    <source>
        <strain evidence="2">Duluth1</strain>
        <tissue evidence="2">Whole animal</tissue>
    </source>
</reference>
<feature type="region of interest" description="Disordered" evidence="1">
    <location>
        <begin position="88"/>
        <end position="110"/>
    </location>
</feature>
<evidence type="ECO:0000256" key="1">
    <source>
        <dbReference type="SAM" id="MobiDB-lite"/>
    </source>
</evidence>
<dbReference type="Proteomes" id="UP000828390">
    <property type="component" value="Unassembled WGS sequence"/>
</dbReference>
<protein>
    <submittedName>
        <fullName evidence="2">Uncharacterized protein</fullName>
    </submittedName>
</protein>